<proteinExistence type="predicted"/>
<dbReference type="GeneID" id="11471367"/>
<sequence>MTFTGYLAERCERPGNDIYSSEERYLLSITEQALSCSEFDEIIVGSDTMFTSTSTMITSESSTFTKASQCNLWTKEMEMSYGQALEKMAVLEPVQPDNCILNSSDIIRVNDAISNYCRAQKVKQGLPPFMFITASSKVNNMIDATFLFTDDHEQFHYMQRYNNFPNSNSLEYVRMMIQPYIEFMDDMATGMEQRKHSRYRVQESPEILLNIQALHNASRQENNSITRNQEKEQSESVVSSTKYLKKCVRLWNSVKKAARHLNSRAVLVRKL</sequence>
<keyword evidence="2" id="KW-1185">Reference proteome</keyword>
<reference evidence="2" key="1">
    <citation type="journal article" date="2012" name="G3 (Bethesda)">
        <title>Pichia sorbitophila, an interspecies yeast hybrid reveals early steps of genome resolution following polyploidization.</title>
        <authorList>
            <person name="Leh Louis V."/>
            <person name="Despons L."/>
            <person name="Friedrich A."/>
            <person name="Martin T."/>
            <person name="Durrens P."/>
            <person name="Casaregola S."/>
            <person name="Neuveglise C."/>
            <person name="Fairhead C."/>
            <person name="Marck C."/>
            <person name="Cruz J.A."/>
            <person name="Straub M.L."/>
            <person name="Kugler V."/>
            <person name="Sacerdot C."/>
            <person name="Uzunov Z."/>
            <person name="Thierry A."/>
            <person name="Weiss S."/>
            <person name="Bleykasten C."/>
            <person name="De Montigny J."/>
            <person name="Jacques N."/>
            <person name="Jung P."/>
            <person name="Lemaire M."/>
            <person name="Mallet S."/>
            <person name="Morel G."/>
            <person name="Richard G.F."/>
            <person name="Sarkar A."/>
            <person name="Savel G."/>
            <person name="Schacherer J."/>
            <person name="Seret M.L."/>
            <person name="Talla E."/>
            <person name="Samson G."/>
            <person name="Jubin C."/>
            <person name="Poulain J."/>
            <person name="Vacherie B."/>
            <person name="Barbe V."/>
            <person name="Pelletier E."/>
            <person name="Sherman D.J."/>
            <person name="Westhof E."/>
            <person name="Weissenbach J."/>
            <person name="Baret P.V."/>
            <person name="Wincker P."/>
            <person name="Gaillardin C."/>
            <person name="Dujon B."/>
            <person name="Souciet J.L."/>
        </authorList>
    </citation>
    <scope>NUCLEOTIDE SEQUENCE [LARGE SCALE GENOMIC DNA]</scope>
    <source>
        <strain evidence="2">CBS 270.75 / DBVPG 7215 / KCTC 17166 / NRRL Y-17582</strain>
    </source>
</reference>
<dbReference type="AlphaFoldDB" id="G8JMZ9"/>
<dbReference type="RefSeq" id="XP_003644280.1">
    <property type="nucleotide sequence ID" value="XM_003644232.1"/>
</dbReference>
<dbReference type="EMBL" id="CP002497">
    <property type="protein sequence ID" value="AET37463.1"/>
    <property type="molecule type" value="Genomic_DNA"/>
</dbReference>
<dbReference type="HOGENOM" id="CLU_1045763_0_0_1"/>
<dbReference type="OMA" id="EMEMSYG"/>
<evidence type="ECO:0000313" key="2">
    <source>
        <dbReference type="Proteomes" id="UP000006790"/>
    </source>
</evidence>
<protein>
    <submittedName>
        <fullName evidence="1">Uncharacterized protein</fullName>
    </submittedName>
</protein>
<dbReference type="InParanoid" id="G8JMZ9"/>
<gene>
    <name evidence="1" type="ordered locus">Ecym_1216</name>
</gene>
<organism evidence="1 2">
    <name type="scientific">Eremothecium cymbalariae (strain CBS 270.75 / DBVPG 7215 / KCTC 17166 / NRRL Y-17582)</name>
    <name type="common">Yeast</name>
    <dbReference type="NCBI Taxonomy" id="931890"/>
    <lineage>
        <taxon>Eukaryota</taxon>
        <taxon>Fungi</taxon>
        <taxon>Dikarya</taxon>
        <taxon>Ascomycota</taxon>
        <taxon>Saccharomycotina</taxon>
        <taxon>Saccharomycetes</taxon>
        <taxon>Saccharomycetales</taxon>
        <taxon>Saccharomycetaceae</taxon>
        <taxon>Eremothecium</taxon>
    </lineage>
</organism>
<evidence type="ECO:0000313" key="1">
    <source>
        <dbReference type="EMBL" id="AET37463.1"/>
    </source>
</evidence>
<dbReference type="OrthoDB" id="4052825at2759"/>
<accession>G8JMZ9</accession>
<dbReference type="Proteomes" id="UP000006790">
    <property type="component" value="Chromosome 1"/>
</dbReference>
<dbReference type="KEGG" id="erc:Ecym_1216"/>
<name>G8JMZ9_ERECY</name>